<feature type="transmembrane region" description="Helical" evidence="7">
    <location>
        <begin position="474"/>
        <end position="496"/>
    </location>
</feature>
<organism evidence="9 10">
    <name type="scientific">Pseudocercospora eumusae</name>
    <dbReference type="NCBI Taxonomy" id="321146"/>
    <lineage>
        <taxon>Eukaryota</taxon>
        <taxon>Fungi</taxon>
        <taxon>Dikarya</taxon>
        <taxon>Ascomycota</taxon>
        <taxon>Pezizomycotina</taxon>
        <taxon>Dothideomycetes</taxon>
        <taxon>Dothideomycetidae</taxon>
        <taxon>Mycosphaerellales</taxon>
        <taxon>Mycosphaerellaceae</taxon>
        <taxon>Pseudocercospora</taxon>
    </lineage>
</organism>
<dbReference type="PANTHER" id="PTHR22950">
    <property type="entry name" value="AMINO ACID TRANSPORTER"/>
    <property type="match status" value="1"/>
</dbReference>
<feature type="transmembrane region" description="Helical" evidence="7">
    <location>
        <begin position="392"/>
        <end position="413"/>
    </location>
</feature>
<evidence type="ECO:0000256" key="1">
    <source>
        <dbReference type="ARBA" id="ARBA00004141"/>
    </source>
</evidence>
<evidence type="ECO:0000256" key="7">
    <source>
        <dbReference type="SAM" id="Phobius"/>
    </source>
</evidence>
<evidence type="ECO:0000256" key="2">
    <source>
        <dbReference type="ARBA" id="ARBA00008066"/>
    </source>
</evidence>
<evidence type="ECO:0000256" key="6">
    <source>
        <dbReference type="SAM" id="MobiDB-lite"/>
    </source>
</evidence>
<feature type="region of interest" description="Disordered" evidence="6">
    <location>
        <begin position="32"/>
        <end position="101"/>
    </location>
</feature>
<feature type="region of interest" description="Disordered" evidence="6">
    <location>
        <begin position="1"/>
        <end position="20"/>
    </location>
</feature>
<dbReference type="PANTHER" id="PTHR22950:SF683">
    <property type="entry name" value="AMINO ACID TRANSPORTER (EUROFUNG)"/>
    <property type="match status" value="1"/>
</dbReference>
<dbReference type="Pfam" id="PF12223">
    <property type="entry name" value="DUF3602"/>
    <property type="match status" value="1"/>
</dbReference>
<evidence type="ECO:0000256" key="3">
    <source>
        <dbReference type="ARBA" id="ARBA00022692"/>
    </source>
</evidence>
<keyword evidence="3 7" id="KW-0812">Transmembrane</keyword>
<evidence type="ECO:0000256" key="4">
    <source>
        <dbReference type="ARBA" id="ARBA00022989"/>
    </source>
</evidence>
<dbReference type="InterPro" id="IPR013057">
    <property type="entry name" value="AA_transpt_TM"/>
</dbReference>
<proteinExistence type="inferred from homology"/>
<dbReference type="Pfam" id="PF01490">
    <property type="entry name" value="Aa_trans"/>
    <property type="match status" value="1"/>
</dbReference>
<feature type="transmembrane region" description="Helical" evidence="7">
    <location>
        <begin position="441"/>
        <end position="462"/>
    </location>
</feature>
<feature type="transmembrane region" description="Helical" evidence="7">
    <location>
        <begin position="621"/>
        <end position="654"/>
    </location>
</feature>
<reference evidence="9 10" key="1">
    <citation type="submission" date="2015-07" db="EMBL/GenBank/DDBJ databases">
        <title>Comparative genomics of the Sigatoka disease complex on banana suggests a link between parallel evolutionary changes in Pseudocercospora fijiensis and Pseudocercospora eumusae and increased virulence on the banana host.</title>
        <authorList>
            <person name="Chang T.-C."/>
            <person name="Salvucci A."/>
            <person name="Crous P.W."/>
            <person name="Stergiopoulos I."/>
        </authorList>
    </citation>
    <scope>NUCLEOTIDE SEQUENCE [LARGE SCALE GENOMIC DNA]</scope>
    <source>
        <strain evidence="9 10">CBS 114824</strain>
    </source>
</reference>
<dbReference type="AlphaFoldDB" id="A0A139H844"/>
<feature type="transmembrane region" description="Helical" evidence="7">
    <location>
        <begin position="516"/>
        <end position="535"/>
    </location>
</feature>
<evidence type="ECO:0000259" key="8">
    <source>
        <dbReference type="Pfam" id="PF01490"/>
    </source>
</evidence>
<evidence type="ECO:0000313" key="9">
    <source>
        <dbReference type="EMBL" id="KXS98602.1"/>
    </source>
</evidence>
<feature type="transmembrane region" description="Helical" evidence="7">
    <location>
        <begin position="284"/>
        <end position="307"/>
    </location>
</feature>
<comment type="subcellular location">
    <subcellularLocation>
        <location evidence="1">Membrane</location>
        <topology evidence="1">Multi-pass membrane protein</topology>
    </subcellularLocation>
</comment>
<comment type="similarity">
    <text evidence="2">Belongs to the amino acid/polyamine transporter 2 family.</text>
</comment>
<dbReference type="InterPro" id="IPR022024">
    <property type="entry name" value="DUF3602"/>
</dbReference>
<protein>
    <recommendedName>
        <fullName evidence="8">Amino acid transporter transmembrane domain-containing protein</fullName>
    </recommendedName>
</protein>
<dbReference type="Gene3D" id="1.20.1740.10">
    <property type="entry name" value="Amino acid/polyamine transporter I"/>
    <property type="match status" value="1"/>
</dbReference>
<feature type="domain" description="Amino acid transporter transmembrane" evidence="8">
    <location>
        <begin position="254"/>
        <end position="647"/>
    </location>
</feature>
<dbReference type="EMBL" id="LFZN01000110">
    <property type="protein sequence ID" value="KXS98602.1"/>
    <property type="molecule type" value="Genomic_DNA"/>
</dbReference>
<keyword evidence="5 7" id="KW-0472">Membrane</keyword>
<gene>
    <name evidence="9" type="ORF">AC578_4297</name>
</gene>
<dbReference type="GO" id="GO:0015179">
    <property type="term" value="F:L-amino acid transmembrane transporter activity"/>
    <property type="evidence" value="ECO:0007669"/>
    <property type="project" value="TreeGrafter"/>
</dbReference>
<feature type="transmembrane region" description="Helical" evidence="7">
    <location>
        <begin position="328"/>
        <end position="355"/>
    </location>
</feature>
<dbReference type="Proteomes" id="UP000070133">
    <property type="component" value="Unassembled WGS sequence"/>
</dbReference>
<accession>A0A139H844</accession>
<keyword evidence="10" id="KW-1185">Reference proteome</keyword>
<dbReference type="GO" id="GO:0016020">
    <property type="term" value="C:membrane"/>
    <property type="evidence" value="ECO:0007669"/>
    <property type="project" value="UniProtKB-SubCell"/>
</dbReference>
<sequence length="672" mass="71588">MPSGEAMHSTGRGGAGNIGVDNNTYVDGDIVREGTPGVSANDYSAGRGGAGNIIHPTESGKAGKPSEEIVPESATRVPGESYQNFHTGRGGEGNVHKDKYSGHSSAKEHAVADGHKEGLMEKCNTQTLSFASPPVPNTAQFRCNAKGHEEFGSFSPHKTKGPLDFYLLPLLSRQWRGKELREMATHHDIKTDPWRSENVGEYRRTSFGIGEKRRLSAGSGRRASYGYDPAVEISATNDAVFGDVSNGPNYRAVGWAGAVVLMLKTQIGLGVLGIPLVFDTIGMVPGVICLLALAIMTTWSDYIVGVFKINHPEVYGIDDVGGLIAGRAGYIIMGTVFCLFWIFVAGSAMVSISIALNALSLHGACTAIFVAVAAIIGFLVSSIQTLHKISWIAWVGVVGIISSILVLTIAVGLQDRPSDAPQTGVFVSDYKITANPSPASAFQALSTLVFAYAGTPAFFSIVSEMREPRQYGRSMFICQGIVTALYLAIGIVVYYFCGSYVASPALGSAGQLFKRICYGLALPGLLASMILLSHVPAKYIFIRILKGTRHLSSNTPIHWIVWLSCTAGIALVSYILAEAIPVFGELVSFAGAAFGTLLCLQPMGAMWLYDNWGRPDRGIKWKLMVAWSIFIIVGGTFLTIAGTYGSIVGIINALNAGSKTSPWSCADNSNSS</sequence>
<keyword evidence="4 7" id="KW-1133">Transmembrane helix</keyword>
<name>A0A139H844_9PEZI</name>
<comment type="caution">
    <text evidence="9">The sequence shown here is derived from an EMBL/GenBank/DDBJ whole genome shotgun (WGS) entry which is preliminary data.</text>
</comment>
<feature type="transmembrane region" description="Helical" evidence="7">
    <location>
        <begin position="556"/>
        <end position="577"/>
    </location>
</feature>
<feature type="transmembrane region" description="Helical" evidence="7">
    <location>
        <begin position="361"/>
        <end position="380"/>
    </location>
</feature>
<dbReference type="OrthoDB" id="40134at2759"/>
<evidence type="ECO:0000256" key="5">
    <source>
        <dbReference type="ARBA" id="ARBA00023136"/>
    </source>
</evidence>
<dbReference type="STRING" id="321146.A0A139H844"/>
<feature type="transmembrane region" description="Helical" evidence="7">
    <location>
        <begin position="255"/>
        <end position="278"/>
    </location>
</feature>
<evidence type="ECO:0000313" key="10">
    <source>
        <dbReference type="Proteomes" id="UP000070133"/>
    </source>
</evidence>
<feature type="transmembrane region" description="Helical" evidence="7">
    <location>
        <begin position="589"/>
        <end position="609"/>
    </location>
</feature>